<organism evidence="1">
    <name type="scientific">Rhizophora mucronata</name>
    <name type="common">Asiatic mangrove</name>
    <dbReference type="NCBI Taxonomy" id="61149"/>
    <lineage>
        <taxon>Eukaryota</taxon>
        <taxon>Viridiplantae</taxon>
        <taxon>Streptophyta</taxon>
        <taxon>Embryophyta</taxon>
        <taxon>Tracheophyta</taxon>
        <taxon>Spermatophyta</taxon>
        <taxon>Magnoliopsida</taxon>
        <taxon>eudicotyledons</taxon>
        <taxon>Gunneridae</taxon>
        <taxon>Pentapetalae</taxon>
        <taxon>rosids</taxon>
        <taxon>fabids</taxon>
        <taxon>Malpighiales</taxon>
        <taxon>Rhizophoraceae</taxon>
        <taxon>Rhizophora</taxon>
    </lineage>
</organism>
<dbReference type="EMBL" id="GGEC01016606">
    <property type="protein sequence ID" value="MBW97089.1"/>
    <property type="molecule type" value="Transcribed_RNA"/>
</dbReference>
<reference evidence="1" key="1">
    <citation type="submission" date="2018-02" db="EMBL/GenBank/DDBJ databases">
        <title>Rhizophora mucronata_Transcriptome.</title>
        <authorList>
            <person name="Meera S.P."/>
            <person name="Sreeshan A."/>
            <person name="Augustine A."/>
        </authorList>
    </citation>
    <scope>NUCLEOTIDE SEQUENCE</scope>
    <source>
        <tissue evidence="1">Leaf</tissue>
    </source>
</reference>
<protein>
    <submittedName>
        <fullName evidence="1">Uncharacterized protein</fullName>
    </submittedName>
</protein>
<sequence length="49" mass="5856">MVGSRCVGLDWISLRTSIITQFLQNHRRLDCYSWLRNFVLCSYSEILFN</sequence>
<proteinExistence type="predicted"/>
<accession>A0A2P2JUF4</accession>
<name>A0A2P2JUF4_RHIMU</name>
<evidence type="ECO:0000313" key="1">
    <source>
        <dbReference type="EMBL" id="MBW97089.1"/>
    </source>
</evidence>
<dbReference type="AlphaFoldDB" id="A0A2P2JUF4"/>